<dbReference type="GO" id="GO:0016787">
    <property type="term" value="F:hydrolase activity"/>
    <property type="evidence" value="ECO:0007669"/>
    <property type="project" value="UniProtKB-KW"/>
</dbReference>
<evidence type="ECO:0000313" key="11">
    <source>
        <dbReference type="EMBL" id="KAL2830342.1"/>
    </source>
</evidence>
<dbReference type="InterPro" id="IPR051299">
    <property type="entry name" value="AB_hydrolase_lip/est"/>
</dbReference>
<keyword evidence="12" id="KW-1185">Reference proteome</keyword>
<feature type="chain" id="PRO_5046421430" description="feruloyl esterase" evidence="8">
    <location>
        <begin position="19"/>
        <end position="312"/>
    </location>
</feature>
<evidence type="ECO:0000256" key="3">
    <source>
        <dbReference type="ARBA" id="ARBA00022729"/>
    </source>
</evidence>
<feature type="domain" description="Fungal lipase-type" evidence="9">
    <location>
        <begin position="103"/>
        <end position="233"/>
    </location>
</feature>
<dbReference type="Gene3D" id="3.40.50.1820">
    <property type="entry name" value="alpha/beta hydrolase"/>
    <property type="match status" value="1"/>
</dbReference>
<evidence type="ECO:0000256" key="1">
    <source>
        <dbReference type="ARBA" id="ARBA00013091"/>
    </source>
</evidence>
<keyword evidence="4 11" id="KW-0378">Hydrolase</keyword>
<keyword evidence="3 8" id="KW-0732">Signal</keyword>
<evidence type="ECO:0000256" key="8">
    <source>
        <dbReference type="SAM" id="SignalP"/>
    </source>
</evidence>
<evidence type="ECO:0000313" key="12">
    <source>
        <dbReference type="Proteomes" id="UP001610335"/>
    </source>
</evidence>
<dbReference type="Pfam" id="PF03893">
    <property type="entry name" value="Lipase3_N"/>
    <property type="match status" value="1"/>
</dbReference>
<evidence type="ECO:0000256" key="7">
    <source>
        <dbReference type="ARBA" id="ARBA00041313"/>
    </source>
</evidence>
<comment type="catalytic activity">
    <reaction evidence="5">
        <text>feruloyl-polysaccharide + H2O = ferulate + polysaccharide.</text>
        <dbReference type="EC" id="3.1.1.73"/>
    </reaction>
</comment>
<dbReference type="Pfam" id="PF01764">
    <property type="entry name" value="Lipase_3"/>
    <property type="match status" value="1"/>
</dbReference>
<dbReference type="SUPFAM" id="SSF53474">
    <property type="entry name" value="alpha/beta-Hydrolases"/>
    <property type="match status" value="1"/>
</dbReference>
<dbReference type="CDD" id="cd00519">
    <property type="entry name" value="Lipase_3"/>
    <property type="match status" value="1"/>
</dbReference>
<dbReference type="EMBL" id="JBFXLS010000013">
    <property type="protein sequence ID" value="KAL2830342.1"/>
    <property type="molecule type" value="Genomic_DNA"/>
</dbReference>
<dbReference type="InterPro" id="IPR029058">
    <property type="entry name" value="AB_hydrolase_fold"/>
</dbReference>
<evidence type="ECO:0000256" key="2">
    <source>
        <dbReference type="ARBA" id="ARBA00022487"/>
    </source>
</evidence>
<evidence type="ECO:0000256" key="5">
    <source>
        <dbReference type="ARBA" id="ARBA00034075"/>
    </source>
</evidence>
<gene>
    <name evidence="11" type="ORF">BDW59DRAFT_178036</name>
</gene>
<keyword evidence="2" id="KW-0719">Serine esterase</keyword>
<evidence type="ECO:0000259" key="9">
    <source>
        <dbReference type="Pfam" id="PF01764"/>
    </source>
</evidence>
<feature type="signal peptide" evidence="8">
    <location>
        <begin position="1"/>
        <end position="18"/>
    </location>
</feature>
<evidence type="ECO:0000256" key="6">
    <source>
        <dbReference type="ARBA" id="ARBA00037991"/>
    </source>
</evidence>
<evidence type="ECO:0000256" key="4">
    <source>
        <dbReference type="ARBA" id="ARBA00022801"/>
    </source>
</evidence>
<dbReference type="InterPro" id="IPR005592">
    <property type="entry name" value="Mono/diacylglycerol_lipase_N"/>
</dbReference>
<accession>A0ABR4IRX3</accession>
<organism evidence="11 12">
    <name type="scientific">Aspergillus cavernicola</name>
    <dbReference type="NCBI Taxonomy" id="176166"/>
    <lineage>
        <taxon>Eukaryota</taxon>
        <taxon>Fungi</taxon>
        <taxon>Dikarya</taxon>
        <taxon>Ascomycota</taxon>
        <taxon>Pezizomycotina</taxon>
        <taxon>Eurotiomycetes</taxon>
        <taxon>Eurotiomycetidae</taxon>
        <taxon>Eurotiales</taxon>
        <taxon>Aspergillaceae</taxon>
        <taxon>Aspergillus</taxon>
        <taxon>Aspergillus subgen. Nidulantes</taxon>
    </lineage>
</organism>
<comment type="similarity">
    <text evidence="6">Belongs to the AB hydrolase superfamily. FaeA family.</text>
</comment>
<sequence length="312" mass="33651">MLFSLFIALSAAATLGHAAPSPVQRRDISTSELAQFSFWVQYAAAAYCPTDYTAEPGSKVTCWAGNCPQVEQAGATILYDFSDTTITDTAGYIAVDNTNKAHVLAFRGSYSVRNWVSDATFIHKDPGLCDGCKAEAGFWDSWVNVRDDVLEQLDKAVSQNPDYQLVVVGHSLGAAVATLAAADLRHRGYSSTTLYAFAAPRVANSALASYITAQNNNYRFTHTNDPVPKLPLLSMGYVHISPEYWITAPDNATVSASEVEVLQGEVNLNGNTGTGIPDVPDLTAFAAHHWYFEKADACIGPGLPFKRSLPSQ</sequence>
<name>A0ABR4IRX3_9EURO</name>
<protein>
    <recommendedName>
        <fullName evidence="1">feruloyl esterase</fullName>
        <ecNumber evidence="1">3.1.1.73</ecNumber>
    </recommendedName>
    <alternativeName>
        <fullName evidence="7">Ferulic acid esterase A</fullName>
    </alternativeName>
</protein>
<dbReference type="PANTHER" id="PTHR46640">
    <property type="entry name" value="TRIACYLGLYCEROL LIPASE, PUTATIVE (AFU_ORTHOLOGUE AFUA_6G06510)-RELATED"/>
    <property type="match status" value="1"/>
</dbReference>
<evidence type="ECO:0000259" key="10">
    <source>
        <dbReference type="Pfam" id="PF03893"/>
    </source>
</evidence>
<dbReference type="PANTHER" id="PTHR46640:SF1">
    <property type="entry name" value="FUNGAL LIPASE-LIKE DOMAIN-CONTAINING PROTEIN-RELATED"/>
    <property type="match status" value="1"/>
</dbReference>
<comment type="caution">
    <text evidence="11">The sequence shown here is derived from an EMBL/GenBank/DDBJ whole genome shotgun (WGS) entry which is preliminary data.</text>
</comment>
<dbReference type="Proteomes" id="UP001610335">
    <property type="component" value="Unassembled WGS sequence"/>
</dbReference>
<reference evidence="11 12" key="1">
    <citation type="submission" date="2024-07" db="EMBL/GenBank/DDBJ databases">
        <title>Section-level genome sequencing and comparative genomics of Aspergillus sections Usti and Cavernicolus.</title>
        <authorList>
            <consortium name="Lawrence Berkeley National Laboratory"/>
            <person name="Nybo J.L."/>
            <person name="Vesth T.C."/>
            <person name="Theobald S."/>
            <person name="Frisvad J.C."/>
            <person name="Larsen T.O."/>
            <person name="Kjaerboelling I."/>
            <person name="Rothschild-Mancinelli K."/>
            <person name="Lyhne E.K."/>
            <person name="Kogle M.E."/>
            <person name="Barry K."/>
            <person name="Clum A."/>
            <person name="Na H."/>
            <person name="Ledsgaard L."/>
            <person name="Lin J."/>
            <person name="Lipzen A."/>
            <person name="Kuo A."/>
            <person name="Riley R."/>
            <person name="Mondo S."/>
            <person name="LaButti K."/>
            <person name="Haridas S."/>
            <person name="Pangalinan J."/>
            <person name="Salamov A.A."/>
            <person name="Simmons B.A."/>
            <person name="Magnuson J.K."/>
            <person name="Chen J."/>
            <person name="Drula E."/>
            <person name="Henrissat B."/>
            <person name="Wiebenga A."/>
            <person name="Lubbers R.J."/>
            <person name="Gomes A.C."/>
            <person name="Makela M.R."/>
            <person name="Stajich J."/>
            <person name="Grigoriev I.V."/>
            <person name="Mortensen U.H."/>
            <person name="De vries R.P."/>
            <person name="Baker S.E."/>
            <person name="Andersen M.R."/>
        </authorList>
    </citation>
    <scope>NUCLEOTIDE SEQUENCE [LARGE SCALE GENOMIC DNA]</scope>
    <source>
        <strain evidence="11 12">CBS 600.67</strain>
    </source>
</reference>
<proteinExistence type="inferred from homology"/>
<feature type="domain" description="Mono-/di-acylglycerol lipase N-terminal" evidence="10">
    <location>
        <begin position="7"/>
        <end position="79"/>
    </location>
</feature>
<dbReference type="EC" id="3.1.1.73" evidence="1"/>
<dbReference type="InterPro" id="IPR002921">
    <property type="entry name" value="Fungal_lipase-type"/>
</dbReference>